<comment type="caution">
    <text evidence="2">The sequence shown here is derived from an EMBL/GenBank/DDBJ whole genome shotgun (WGS) entry which is preliminary data.</text>
</comment>
<feature type="signal peptide" evidence="1">
    <location>
        <begin position="1"/>
        <end position="21"/>
    </location>
</feature>
<evidence type="ECO:0000313" key="2">
    <source>
        <dbReference type="EMBL" id="MFD0862350.1"/>
    </source>
</evidence>
<feature type="chain" id="PRO_5045103734" evidence="1">
    <location>
        <begin position="22"/>
        <end position="152"/>
    </location>
</feature>
<reference evidence="3" key="1">
    <citation type="journal article" date="2019" name="Int. J. Syst. Evol. Microbiol.">
        <title>The Global Catalogue of Microorganisms (GCM) 10K type strain sequencing project: providing services to taxonomists for standard genome sequencing and annotation.</title>
        <authorList>
            <consortium name="The Broad Institute Genomics Platform"/>
            <consortium name="The Broad Institute Genome Sequencing Center for Infectious Disease"/>
            <person name="Wu L."/>
            <person name="Ma J."/>
        </authorList>
    </citation>
    <scope>NUCLEOTIDE SEQUENCE [LARGE SCALE GENOMIC DNA]</scope>
    <source>
        <strain evidence="3">CCUG 62952</strain>
    </source>
</reference>
<organism evidence="2 3">
    <name type="scientific">Sungkyunkwania multivorans</name>
    <dbReference type="NCBI Taxonomy" id="1173618"/>
    <lineage>
        <taxon>Bacteria</taxon>
        <taxon>Pseudomonadati</taxon>
        <taxon>Bacteroidota</taxon>
        <taxon>Flavobacteriia</taxon>
        <taxon>Flavobacteriales</taxon>
        <taxon>Flavobacteriaceae</taxon>
        <taxon>Sungkyunkwania</taxon>
    </lineage>
</organism>
<name>A0ABW3CZV0_9FLAO</name>
<dbReference type="Proteomes" id="UP001596978">
    <property type="component" value="Unassembled WGS sequence"/>
</dbReference>
<gene>
    <name evidence="2" type="ORF">ACFQ1M_09015</name>
</gene>
<evidence type="ECO:0000313" key="3">
    <source>
        <dbReference type="Proteomes" id="UP001596978"/>
    </source>
</evidence>
<keyword evidence="3" id="KW-1185">Reference proteome</keyword>
<protein>
    <submittedName>
        <fullName evidence="2">Spy/CpxP family protein refolding chaperone</fullName>
    </submittedName>
</protein>
<proteinExistence type="predicted"/>
<dbReference type="RefSeq" id="WP_386407168.1">
    <property type="nucleotide sequence ID" value="NZ_JBHTJH010000005.1"/>
</dbReference>
<accession>A0ABW3CZV0</accession>
<keyword evidence="1" id="KW-0732">Signal</keyword>
<sequence length="152" mass="17776">MKPRFTILAVMLLLASTSLFAQRPAKEKIKALKVAFITERLDLSSKEAQQFWPIYNAFDEASYKLKNEDLGKIKRQLRASGGDISDNEAEQLLQEMLDIEKNLHAERIKLVTDLRKVISARKIILLRKAEDDFNREIIKKFREQRKRRFGNN</sequence>
<evidence type="ECO:0000256" key="1">
    <source>
        <dbReference type="SAM" id="SignalP"/>
    </source>
</evidence>
<dbReference type="EMBL" id="JBHTJH010000005">
    <property type="protein sequence ID" value="MFD0862350.1"/>
    <property type="molecule type" value="Genomic_DNA"/>
</dbReference>